<evidence type="ECO:0000256" key="8">
    <source>
        <dbReference type="SAM" id="Phobius"/>
    </source>
</evidence>
<evidence type="ECO:0000256" key="2">
    <source>
        <dbReference type="ARBA" id="ARBA00022448"/>
    </source>
</evidence>
<feature type="transmembrane region" description="Helical" evidence="8">
    <location>
        <begin position="877"/>
        <end position="897"/>
    </location>
</feature>
<dbReference type="Gene3D" id="1.20.1640.10">
    <property type="entry name" value="Multidrug efflux transporter AcrB transmembrane domain"/>
    <property type="match status" value="2"/>
</dbReference>
<dbReference type="SUPFAM" id="SSF82714">
    <property type="entry name" value="Multidrug efflux transporter AcrB TolC docking domain, DN and DC subdomains"/>
    <property type="match status" value="2"/>
</dbReference>
<evidence type="ECO:0000256" key="1">
    <source>
        <dbReference type="ARBA" id="ARBA00004429"/>
    </source>
</evidence>
<proteinExistence type="predicted"/>
<keyword evidence="2" id="KW-0813">Transport</keyword>
<feature type="transmembrane region" description="Helical" evidence="8">
    <location>
        <begin position="519"/>
        <end position="545"/>
    </location>
</feature>
<evidence type="ECO:0000256" key="5">
    <source>
        <dbReference type="ARBA" id="ARBA00022692"/>
    </source>
</evidence>
<dbReference type="OrthoDB" id="9757904at2"/>
<feature type="transmembrane region" description="Helical" evidence="8">
    <location>
        <begin position="12"/>
        <end position="29"/>
    </location>
</feature>
<feature type="transmembrane region" description="Helical" evidence="8">
    <location>
        <begin position="387"/>
        <end position="409"/>
    </location>
</feature>
<dbReference type="Gene3D" id="3.30.70.1320">
    <property type="entry name" value="Multidrug efflux transporter AcrB pore domain like"/>
    <property type="match status" value="1"/>
</dbReference>
<comment type="caution">
    <text evidence="9">The sequence shown here is derived from an EMBL/GenBank/DDBJ whole genome shotgun (WGS) entry which is preliminary data.</text>
</comment>
<evidence type="ECO:0000313" key="9">
    <source>
        <dbReference type="EMBL" id="RJG08783.1"/>
    </source>
</evidence>
<dbReference type="Proteomes" id="UP000284021">
    <property type="component" value="Unassembled WGS sequence"/>
</dbReference>
<feature type="transmembrane region" description="Helical" evidence="8">
    <location>
        <begin position="333"/>
        <end position="352"/>
    </location>
</feature>
<feature type="transmembrane region" description="Helical" evidence="8">
    <location>
        <begin position="462"/>
        <end position="489"/>
    </location>
</feature>
<dbReference type="InterPro" id="IPR027463">
    <property type="entry name" value="AcrB_DN_DC_subdom"/>
</dbReference>
<gene>
    <name evidence="9" type="ORF">D3879_23235</name>
</gene>
<reference evidence="9 10" key="1">
    <citation type="submission" date="2018-09" db="EMBL/GenBank/DDBJ databases">
        <authorList>
            <person name="Zhu H."/>
        </authorList>
    </citation>
    <scope>NUCLEOTIDE SEQUENCE [LARGE SCALE GENOMIC DNA]</scope>
    <source>
        <strain evidence="9 10">K1S02-6</strain>
    </source>
</reference>
<accession>A0A418X8S9</accession>
<sequence>MTLSDICIRRPVFATVLSLILVLIGLMAYERLRVREYPNIDVPIVTVNVIYPGASPEIMESQVAQPIEDVLSGIEGLDFVSSISRAENTQITAQFRLGSNSDEAANDVRDRLGRVRGLLPDEIDEPIVQKVEADAQPVIWLAFYSERYSAMDITDLLERVIKDRLQTIAGVSEVQVRGARTFAMRIWLDPEKLAAHNLTVQDIENALRRENVEIPAGRIESVEREFTVLAETDLKTPDEFNNLILDDSRGYLLRLSDVGHAAIGAADVRSVVRYKGRPAVSLGLVKQATANPLDISDGLAEALPEVRALLPEGMEMAVANDNSLFIRESIANVYITIWEAVALVILIIFIFLRSLRATLIPLVTIPVSLIGAFALMSLMGFSINTLTLLAMVLAIGLVVDDAIVMLENIHRHIEAGLSPMQAAFKGSREIAFAVIAMTLTLSAVFAPIGFMQGTTGKLFTEFAWTLAGAVLVSGFVALTLTPMMCGRLLKAHRPNQRHNPVYNWIEDFLHGLTDRYRHLLARVLGTWVVVLALLLAILVACAWLFSGLKSELAPTEDTGTIVGIFNGPDGATLDYTSRYARQLEQAYASIPETNRYLVIAGFPTVAQGISFMKLEDWADRTRSQFEIRNELLPKLQDITGIRAFPVNRPPLGQSARTQPVNLVIRSSLEYAELQVYVEQLLARVRDYPGLESTDSDLKLNTPQLKIEVNREQAVAVGTDVATIGRSLESLFGSRQVTRFKQHGEQYDVLVQLANVDRSNPADLDRVYVRGREGRMVQMSNLIEVRETVAPRELNHFNQLRAVTISANVGVGFTLGEALAHLENMAREVFPADTQYDFTGTSRDFRESSAGIALIFALALVFIYLVLAAQFESFTDPLIILFSVPLSMVGALLALSLFGGTLNIYSQIGLVTLIGLITKHGILIVEFANKLLREGEELRAAVIDASVQRLRPILMTTGAMVLGSLPLVIASGAGGESRQQIGLVIVGGLLVGTFFTLFVIPTLYLLLRRWRPLRVG</sequence>
<dbReference type="FunFam" id="1.20.1640.10:FF:000001">
    <property type="entry name" value="Efflux pump membrane transporter"/>
    <property type="match status" value="1"/>
</dbReference>
<evidence type="ECO:0000256" key="7">
    <source>
        <dbReference type="ARBA" id="ARBA00023136"/>
    </source>
</evidence>
<keyword evidence="7 8" id="KW-0472">Membrane</keyword>
<keyword evidence="10" id="KW-1185">Reference proteome</keyword>
<dbReference type="Gene3D" id="3.30.70.1430">
    <property type="entry name" value="Multidrug efflux transporter AcrB pore domain"/>
    <property type="match status" value="2"/>
</dbReference>
<dbReference type="PANTHER" id="PTHR32063">
    <property type="match status" value="1"/>
</dbReference>
<dbReference type="GO" id="GO:0042910">
    <property type="term" value="F:xenobiotic transmembrane transporter activity"/>
    <property type="evidence" value="ECO:0007669"/>
    <property type="project" value="TreeGrafter"/>
</dbReference>
<dbReference type="Gene3D" id="3.30.2090.10">
    <property type="entry name" value="Multidrug efflux transporter AcrB TolC docking domain, DN and DC subdomains"/>
    <property type="match status" value="2"/>
</dbReference>
<feature type="transmembrane region" description="Helical" evidence="8">
    <location>
        <begin position="430"/>
        <end position="450"/>
    </location>
</feature>
<dbReference type="SUPFAM" id="SSF82693">
    <property type="entry name" value="Multidrug efflux transporter AcrB pore domain, PN1, PN2, PC1 and PC2 subdomains"/>
    <property type="match status" value="3"/>
</dbReference>
<dbReference type="Gene3D" id="3.30.70.1440">
    <property type="entry name" value="Multidrug efflux transporter AcrB pore domain"/>
    <property type="match status" value="1"/>
</dbReference>
<evidence type="ECO:0000256" key="6">
    <source>
        <dbReference type="ARBA" id="ARBA00022989"/>
    </source>
</evidence>
<organism evidence="9 10">
    <name type="scientific">Pseudomonas cavernicola</name>
    <dbReference type="NCBI Taxonomy" id="2320866"/>
    <lineage>
        <taxon>Bacteria</taxon>
        <taxon>Pseudomonadati</taxon>
        <taxon>Pseudomonadota</taxon>
        <taxon>Gammaproteobacteria</taxon>
        <taxon>Pseudomonadales</taxon>
        <taxon>Pseudomonadaceae</taxon>
        <taxon>Pseudomonas</taxon>
    </lineage>
</organism>
<feature type="transmembrane region" description="Helical" evidence="8">
    <location>
        <begin position="903"/>
        <end position="928"/>
    </location>
</feature>
<name>A0A418X8S9_9PSED</name>
<evidence type="ECO:0000256" key="3">
    <source>
        <dbReference type="ARBA" id="ARBA00022475"/>
    </source>
</evidence>
<dbReference type="RefSeq" id="WP_119956583.1">
    <property type="nucleotide sequence ID" value="NZ_QYUR01000008.1"/>
</dbReference>
<feature type="transmembrane region" description="Helical" evidence="8">
    <location>
        <begin position="849"/>
        <end position="870"/>
    </location>
</feature>
<comment type="subcellular location">
    <subcellularLocation>
        <location evidence="1">Cell inner membrane</location>
        <topology evidence="1">Multi-pass membrane protein</topology>
    </subcellularLocation>
</comment>
<feature type="transmembrane region" description="Helical" evidence="8">
    <location>
        <begin position="359"/>
        <end position="381"/>
    </location>
</feature>
<dbReference type="InterPro" id="IPR001036">
    <property type="entry name" value="Acrflvin-R"/>
</dbReference>
<dbReference type="PANTHER" id="PTHR32063:SF14">
    <property type="entry name" value="BLL4319 PROTEIN"/>
    <property type="match status" value="1"/>
</dbReference>
<keyword evidence="3" id="KW-1003">Cell membrane</keyword>
<keyword evidence="4" id="KW-0997">Cell inner membrane</keyword>
<keyword evidence="5 8" id="KW-0812">Transmembrane</keyword>
<evidence type="ECO:0000256" key="4">
    <source>
        <dbReference type="ARBA" id="ARBA00022519"/>
    </source>
</evidence>
<dbReference type="PRINTS" id="PR00702">
    <property type="entry name" value="ACRIFLAVINRP"/>
</dbReference>
<keyword evidence="6 8" id="KW-1133">Transmembrane helix</keyword>
<dbReference type="GO" id="GO:0005886">
    <property type="term" value="C:plasma membrane"/>
    <property type="evidence" value="ECO:0007669"/>
    <property type="project" value="UniProtKB-SubCell"/>
</dbReference>
<dbReference type="AlphaFoldDB" id="A0A418X8S9"/>
<feature type="transmembrane region" description="Helical" evidence="8">
    <location>
        <begin position="949"/>
        <end position="968"/>
    </location>
</feature>
<dbReference type="SUPFAM" id="SSF82866">
    <property type="entry name" value="Multidrug efflux transporter AcrB transmembrane domain"/>
    <property type="match status" value="2"/>
</dbReference>
<dbReference type="Pfam" id="PF00873">
    <property type="entry name" value="ACR_tran"/>
    <property type="match status" value="1"/>
</dbReference>
<evidence type="ECO:0000313" key="10">
    <source>
        <dbReference type="Proteomes" id="UP000284021"/>
    </source>
</evidence>
<feature type="transmembrane region" description="Helical" evidence="8">
    <location>
        <begin position="980"/>
        <end position="1006"/>
    </location>
</feature>
<protein>
    <submittedName>
        <fullName evidence="9">Efflux RND transporter permease subunit</fullName>
    </submittedName>
</protein>
<dbReference type="EMBL" id="QYUR01000008">
    <property type="protein sequence ID" value="RJG08783.1"/>
    <property type="molecule type" value="Genomic_DNA"/>
</dbReference>